<keyword evidence="5" id="KW-0862">Zinc</keyword>
<evidence type="ECO:0000259" key="10">
    <source>
        <dbReference type="PROSITE" id="PS50199"/>
    </source>
</evidence>
<dbReference type="GO" id="GO:0043161">
    <property type="term" value="P:proteasome-mediated ubiquitin-dependent protein catabolic process"/>
    <property type="evidence" value="ECO:0007669"/>
    <property type="project" value="TreeGrafter"/>
</dbReference>
<dbReference type="Gene3D" id="4.10.1060.10">
    <property type="entry name" value="Zinc finger, RanBP2-type"/>
    <property type="match status" value="2"/>
</dbReference>
<dbReference type="EMBL" id="JNBR01001486">
    <property type="protein sequence ID" value="OQR86737.1"/>
    <property type="molecule type" value="Genomic_DNA"/>
</dbReference>
<dbReference type="PROSITE" id="PS50237">
    <property type="entry name" value="HECT"/>
    <property type="match status" value="1"/>
</dbReference>
<dbReference type="PROSITE" id="PS50088">
    <property type="entry name" value="ANK_REPEAT"/>
    <property type="match status" value="1"/>
</dbReference>
<organism evidence="12 13">
    <name type="scientific">Achlya hypogyna</name>
    <name type="common">Oomycete</name>
    <name type="synonym">Protoachlya hypogyna</name>
    <dbReference type="NCBI Taxonomy" id="1202772"/>
    <lineage>
        <taxon>Eukaryota</taxon>
        <taxon>Sar</taxon>
        <taxon>Stramenopiles</taxon>
        <taxon>Oomycota</taxon>
        <taxon>Saprolegniomycetes</taxon>
        <taxon>Saprolegniales</taxon>
        <taxon>Achlyaceae</taxon>
        <taxon>Achlya</taxon>
    </lineage>
</organism>
<dbReference type="SUPFAM" id="SSF56204">
    <property type="entry name" value="Hect, E3 ligase catalytic domain"/>
    <property type="match status" value="1"/>
</dbReference>
<dbReference type="InterPro" id="IPR000569">
    <property type="entry name" value="HECT_dom"/>
</dbReference>
<evidence type="ECO:0000313" key="13">
    <source>
        <dbReference type="Proteomes" id="UP000243579"/>
    </source>
</evidence>
<dbReference type="Pfam" id="PF00632">
    <property type="entry name" value="HECT"/>
    <property type="match status" value="1"/>
</dbReference>
<dbReference type="Gene3D" id="3.30.2160.10">
    <property type="entry name" value="Hect, E3 ligase catalytic domain"/>
    <property type="match status" value="1"/>
</dbReference>
<dbReference type="PANTHER" id="PTHR45670:SF1">
    <property type="entry name" value="E3 UBIQUITIN-PROTEIN LIGASE HECTD1"/>
    <property type="match status" value="1"/>
</dbReference>
<dbReference type="SMART" id="SM00119">
    <property type="entry name" value="HECTc"/>
    <property type="match status" value="1"/>
</dbReference>
<keyword evidence="6" id="KW-0040">ANK repeat</keyword>
<sequence>MADDGGDDDSRGLLQDGSDIGSGTDAISMDHFDEEDEEEDADEDDEDEDMDSASEIEMSQPSGEEGATAWNCSRCTYENARSSSICEICGAPKATTVGSAASTEGADGGNWACSACTLLNPREAHVCSVCTTPNPAHLNSHRGLNLASALGLFADKPGGDVPQLGISGEKLEALCAPGASKTALVDALQSITHHLAMMDASADTETGFNVSLFLGRPKNNRLKHDSKMTTMLCSILKQEAPFSLECRLLACQSINYLVKLDDRTADGKRAVDRLHMYLQVMAEMAAGGDGDAKLRQQVAEEALNGLEAVCTLQPLAFRALSEPEHMLAFLAFLAFAETLHLQVLLTALTMLYNVCSKAKMLDRKNGKQKQTGSPGLGLTHMEAIVAAIVNALRHPSARVQVAAIKCLTTLYLRASALHRGFHRAISTACMRQLLGIMVQAPQDDSHEASRAAVALLTKLLDDAPALLATIVSAAVASDLLTQLTVVLKTSKSEAVITSTLRFLARVVKLVHSTAPSPLLQDACVACVRADAVAAVSTLLRDGASLHEGPDMLLEAVQHGSIEMIRFLVQKGADISAAALHEVALRRRCDVLSYFIQHGANPATLNAAGQTVAQAVAAAGGENACAKLLAMYESQRDEASSDDRHSSGSSHHEFAREWMIDDGMEESEASEHEYDDEDDDDDMHDDADDDVSNDDASMDSDRDRALSIDSTSSEPAPPLPDTDVAAFTSTLLGTLLDLCPTVDNKAIAQTILATVSTILATTVDLTFAQTAGLLEIVQGLLIELQQAPDDAAAVGPFVLALRLLHAMTRSRRADYVVQMERQGILAQMEAVASRQAPSLEATLGGLARAWLDDLASWYEAPATSLDVAATLASACARGDVAEILTLLGGAHGVTTYEFTKSNVVPTLLARLGPVAPAWQPSMAALVHHLHMAIGLHEALPVVSYGMAKGKELYPLTRQLRCRLRLVPKAAAVATMPPRSIHASPLTLYASFERTVFRCATLTDTKWTAYAWNLVGHLIWRQVDGKWIENRVVGFDPASGAHLLCLRDEYSEEVLHEEPYRLVKTPLTVYSDVRMALEAFGVDPTLKRKAEDTEASCRPKRARKRAMRLRAASEGKEADDEMDGDDDGETADVDMEANAPPRGKRKRLLDLLKLDQATTSAVGDLVWLRSPLSDICVSAVVVKRLEGNLLSVHASFGTNPVPVLLTVDESSLVAYQPKARPGTSSSSKGTLPAFLSRLTSAAVVNRMIGALESQFRQQGGRPMLEQLRRLLGRSRGDEASAAATAPLPPAAAKAKGKQKSLAKPEIMRSGESWTCGAPPTVRCLLGYGEYSDKGFDEGLPSHPLQAMVLTMNQKDLLDSARPIFAWLFDEFASERRPTALPPTFSGTSLQQLSLAAFGTFLEALNLGMLASEEWIWFAQYAAVEHDRACMVLSGFYRLVAHICRDTRRCKLLWKYLEGLGATEATFATPTTAAPTQLMSFAADENLLMCLGRLKPLATNAAHVAPWKCIYSLYCDFQVTWDDVLTTDGSGGTLALPPTSYRDVVSPVSPPVPSLSLGSEIDQALALLAALHQAYGTDANTELWVNTRLSRKLRHQLQDVLSITSGAYPPWCDELTREFKFLFPLELRHMLFRTTAFGCSRSLHWFRDHLEGSDAPSADASEVLSVSPLPKERAKVERADILKSAEAVMKVHAKRKAILDIVFVGERGYGSGVTAAFYSAAAAALQVNAPFVAWVRGHEESTEDAIRHPNGLFPMPTVGAKAELVERFRLVGRLAGKALLDDRLLPLPLSPHFIQLVLGQRLVVTDLPTIFLEPGRTMLALYKAAEALKTTPAAAVTMENTPIAAWLEAVDLSFVDPCTQAELVDDGEAVSVTVDNLGAYVDAVLDQWLVHGIQSQVTAFREGLADVVPMAKLQLLEVGEIQATLCGTVDVEWTEEALRQTIKIAHGYTAASAPVAYFIQTLVAMSTTQRRAFLLYATGCPNLPPGGVGLEKLKPTFEVVRRVIDDTDDVDRALPFARTCTNTLHLPAYSSQSILAAQLEYAVLNSKGVIDRD</sequence>
<dbReference type="InterPro" id="IPR035983">
    <property type="entry name" value="Hect_E3_ubiquitin_ligase"/>
</dbReference>
<gene>
    <name evidence="12" type="ORF">ACHHYP_10000</name>
</gene>
<dbReference type="GO" id="GO:0000209">
    <property type="term" value="P:protein polyubiquitination"/>
    <property type="evidence" value="ECO:0007669"/>
    <property type="project" value="TreeGrafter"/>
</dbReference>
<dbReference type="InterPro" id="IPR036443">
    <property type="entry name" value="Znf_RanBP2_sf"/>
</dbReference>
<dbReference type="OrthoDB" id="271273at2759"/>
<feature type="compositionally biased region" description="Acidic residues" evidence="9">
    <location>
        <begin position="665"/>
        <end position="697"/>
    </location>
</feature>
<dbReference type="PROSITE" id="PS50199">
    <property type="entry name" value="ZF_RANBP2_2"/>
    <property type="match status" value="2"/>
</dbReference>
<evidence type="ECO:0000313" key="12">
    <source>
        <dbReference type="EMBL" id="OQR86737.1"/>
    </source>
</evidence>
<feature type="active site" description="Glycyl thioester intermediate" evidence="7">
    <location>
        <position position="2017"/>
    </location>
</feature>
<evidence type="ECO:0000256" key="9">
    <source>
        <dbReference type="SAM" id="MobiDB-lite"/>
    </source>
</evidence>
<dbReference type="PANTHER" id="PTHR45670">
    <property type="entry name" value="E3 UBIQUITIN-PROTEIN LIGASE TRIP12"/>
    <property type="match status" value="1"/>
</dbReference>
<dbReference type="STRING" id="1202772.A0A1V9YM15"/>
<feature type="compositionally biased region" description="Acidic residues" evidence="9">
    <location>
        <begin position="1115"/>
        <end position="1133"/>
    </location>
</feature>
<dbReference type="PROSITE" id="PS01358">
    <property type="entry name" value="ZF_RANBP2_1"/>
    <property type="match status" value="2"/>
</dbReference>
<dbReference type="Gene3D" id="3.30.2410.10">
    <property type="entry name" value="Hect, E3 ligase catalytic domain"/>
    <property type="match status" value="1"/>
</dbReference>
<evidence type="ECO:0000256" key="4">
    <source>
        <dbReference type="ARBA" id="ARBA00022786"/>
    </source>
</evidence>
<feature type="region of interest" description="Disordered" evidence="9">
    <location>
        <begin position="1089"/>
        <end position="1140"/>
    </location>
</feature>
<evidence type="ECO:0000256" key="7">
    <source>
        <dbReference type="PROSITE-ProRule" id="PRU00104"/>
    </source>
</evidence>
<dbReference type="GO" id="GO:0016874">
    <property type="term" value="F:ligase activity"/>
    <property type="evidence" value="ECO:0007669"/>
    <property type="project" value="UniProtKB-KW"/>
</dbReference>
<dbReference type="InterPro" id="IPR016024">
    <property type="entry name" value="ARM-type_fold"/>
</dbReference>
<keyword evidence="13" id="KW-1185">Reference proteome</keyword>
<comment type="caution">
    <text evidence="12">The sequence shown here is derived from an EMBL/GenBank/DDBJ whole genome shotgun (WGS) entry which is preliminary data.</text>
</comment>
<dbReference type="Pfam" id="PF00641">
    <property type="entry name" value="Zn_ribbon_RanBP"/>
    <property type="match status" value="2"/>
</dbReference>
<dbReference type="InterPro" id="IPR036770">
    <property type="entry name" value="Ankyrin_rpt-contain_sf"/>
</dbReference>
<protein>
    <submittedName>
        <fullName evidence="12">HECT E3 ubiquitin ligase</fullName>
    </submittedName>
</protein>
<feature type="region of interest" description="Disordered" evidence="9">
    <location>
        <begin position="1276"/>
        <end position="1299"/>
    </location>
</feature>
<evidence type="ECO:0000259" key="11">
    <source>
        <dbReference type="PROSITE" id="PS50237"/>
    </source>
</evidence>
<evidence type="ECO:0000256" key="2">
    <source>
        <dbReference type="ARBA" id="ARBA00022723"/>
    </source>
</evidence>
<evidence type="ECO:0000256" key="5">
    <source>
        <dbReference type="ARBA" id="ARBA00022833"/>
    </source>
</evidence>
<feature type="domain" description="RanBP2-type" evidence="10">
    <location>
        <begin position="107"/>
        <end position="136"/>
    </location>
</feature>
<dbReference type="SUPFAM" id="SSF48371">
    <property type="entry name" value="ARM repeat"/>
    <property type="match status" value="1"/>
</dbReference>
<dbReference type="GO" id="GO:0008270">
    <property type="term" value="F:zinc ion binding"/>
    <property type="evidence" value="ECO:0007669"/>
    <property type="project" value="UniProtKB-KW"/>
</dbReference>
<dbReference type="Gene3D" id="3.90.1750.10">
    <property type="entry name" value="Hect, E3 ligase catalytic domains"/>
    <property type="match status" value="1"/>
</dbReference>
<feature type="region of interest" description="Disordered" evidence="9">
    <location>
        <begin position="1"/>
        <end position="68"/>
    </location>
</feature>
<evidence type="ECO:0000256" key="3">
    <source>
        <dbReference type="ARBA" id="ARBA00022771"/>
    </source>
</evidence>
<dbReference type="SUPFAM" id="SSF90209">
    <property type="entry name" value="Ran binding protein zinc finger-like"/>
    <property type="match status" value="2"/>
</dbReference>
<keyword evidence="2" id="KW-0479">Metal-binding</keyword>
<evidence type="ECO:0000256" key="1">
    <source>
        <dbReference type="ARBA" id="ARBA00022679"/>
    </source>
</evidence>
<dbReference type="Gene3D" id="1.25.40.20">
    <property type="entry name" value="Ankyrin repeat-containing domain"/>
    <property type="match status" value="1"/>
</dbReference>
<dbReference type="PROSITE" id="PS50297">
    <property type="entry name" value="ANK_REP_REGION"/>
    <property type="match status" value="1"/>
</dbReference>
<evidence type="ECO:0000256" key="6">
    <source>
        <dbReference type="PROSITE-ProRule" id="PRU00023"/>
    </source>
</evidence>
<feature type="repeat" description="ANK" evidence="6">
    <location>
        <begin position="547"/>
        <end position="579"/>
    </location>
</feature>
<reference evidence="12 13" key="1">
    <citation type="journal article" date="2014" name="Genome Biol. Evol.">
        <title>The secreted proteins of Achlya hypogyna and Thraustotheca clavata identify the ancestral oomycete secretome and reveal gene acquisitions by horizontal gene transfer.</title>
        <authorList>
            <person name="Misner I."/>
            <person name="Blouin N."/>
            <person name="Leonard G."/>
            <person name="Richards T.A."/>
            <person name="Lane C.E."/>
        </authorList>
    </citation>
    <scope>NUCLEOTIDE SEQUENCE [LARGE SCALE GENOMIC DNA]</scope>
    <source>
        <strain evidence="12 13">ATCC 48635</strain>
    </source>
</reference>
<feature type="compositionally biased region" description="Acidic residues" evidence="9">
    <location>
        <begin position="32"/>
        <end position="54"/>
    </location>
</feature>
<dbReference type="InterPro" id="IPR001876">
    <property type="entry name" value="Znf_RanBP2"/>
</dbReference>
<proteinExistence type="predicted"/>
<dbReference type="InterPro" id="IPR045322">
    <property type="entry name" value="HECTD1/TRIP12-like"/>
</dbReference>
<dbReference type="GO" id="GO:0061630">
    <property type="term" value="F:ubiquitin protein ligase activity"/>
    <property type="evidence" value="ECO:0007669"/>
    <property type="project" value="InterPro"/>
</dbReference>
<feature type="compositionally biased region" description="Basic residues" evidence="9">
    <location>
        <begin position="1096"/>
        <end position="1106"/>
    </location>
</feature>
<name>A0A1V9YM15_ACHHY</name>
<feature type="domain" description="HECT" evidence="11">
    <location>
        <begin position="1692"/>
        <end position="2045"/>
    </location>
</feature>
<keyword evidence="4 7" id="KW-0833">Ubl conjugation pathway</keyword>
<feature type="domain" description="RanBP2-type" evidence="10">
    <location>
        <begin position="64"/>
        <end position="95"/>
    </location>
</feature>
<keyword evidence="12" id="KW-0436">Ligase</keyword>
<feature type="region of interest" description="Disordered" evidence="9">
    <location>
        <begin position="665"/>
        <end position="721"/>
    </location>
</feature>
<keyword evidence="1" id="KW-0808">Transferase</keyword>
<dbReference type="SMART" id="SM00547">
    <property type="entry name" value="ZnF_RBZ"/>
    <property type="match status" value="2"/>
</dbReference>
<dbReference type="SUPFAM" id="SSF48403">
    <property type="entry name" value="Ankyrin repeat"/>
    <property type="match status" value="1"/>
</dbReference>
<keyword evidence="3 8" id="KW-0863">Zinc-finger</keyword>
<evidence type="ECO:0000256" key="8">
    <source>
        <dbReference type="PROSITE-ProRule" id="PRU00322"/>
    </source>
</evidence>
<feature type="compositionally biased region" description="Low complexity" evidence="9">
    <location>
        <begin position="1277"/>
        <end position="1291"/>
    </location>
</feature>
<accession>A0A1V9YM15</accession>
<dbReference type="Proteomes" id="UP000243579">
    <property type="component" value="Unassembled WGS sequence"/>
</dbReference>
<dbReference type="InterPro" id="IPR002110">
    <property type="entry name" value="Ankyrin_rpt"/>
</dbReference>